<dbReference type="OrthoDB" id="3529975at2759"/>
<evidence type="ECO:0000259" key="8">
    <source>
        <dbReference type="Pfam" id="PF20684"/>
    </source>
</evidence>
<dbReference type="EMBL" id="ML979134">
    <property type="protein sequence ID" value="KAF1918110.1"/>
    <property type="molecule type" value="Genomic_DNA"/>
</dbReference>
<dbReference type="InterPro" id="IPR049326">
    <property type="entry name" value="Rhodopsin_dom_fungi"/>
</dbReference>
<dbReference type="GO" id="GO:0016020">
    <property type="term" value="C:membrane"/>
    <property type="evidence" value="ECO:0007669"/>
    <property type="project" value="UniProtKB-SubCell"/>
</dbReference>
<feature type="transmembrane region" description="Helical" evidence="7">
    <location>
        <begin position="137"/>
        <end position="159"/>
    </location>
</feature>
<feature type="region of interest" description="Disordered" evidence="6">
    <location>
        <begin position="285"/>
        <end position="305"/>
    </location>
</feature>
<feature type="transmembrane region" description="Helical" evidence="7">
    <location>
        <begin position="179"/>
        <end position="203"/>
    </location>
</feature>
<name>A0A6A5QTI5_AMPQU</name>
<feature type="domain" description="Rhodopsin" evidence="8">
    <location>
        <begin position="42"/>
        <end position="279"/>
    </location>
</feature>
<evidence type="ECO:0000256" key="4">
    <source>
        <dbReference type="ARBA" id="ARBA00023136"/>
    </source>
</evidence>
<evidence type="ECO:0000256" key="1">
    <source>
        <dbReference type="ARBA" id="ARBA00004141"/>
    </source>
</evidence>
<evidence type="ECO:0000256" key="2">
    <source>
        <dbReference type="ARBA" id="ARBA00022692"/>
    </source>
</evidence>
<proteinExistence type="inferred from homology"/>
<protein>
    <recommendedName>
        <fullName evidence="8">Rhodopsin domain-containing protein</fullName>
    </recommendedName>
</protein>
<dbReference type="PANTHER" id="PTHR33048:SF8">
    <property type="entry name" value="INTEGRAL MEMBRANE PROTEIN-RELATED"/>
    <property type="match status" value="1"/>
</dbReference>
<sequence>MASPFSPAEEAYLDAHKHESRVADIHWVYSVPIAAAALSTALRFWAKRLGRNGIALDDYLILFATFCLIGQCSSGLGYGPPHGMGRHVIVVSAYDQMMVRKGDYIFSHFYDLALVAVKLGILAFYYRVFVHTIFRSVVLATAAFVVAWGIGITVTLFLACRPLNAYWDATIKGQCLTMVTFVYFTNVSNLITDICIFLMPIPMIWHLQLQTKKKLLLSFIFCIGLATCVISSIRLTVVLGRGSADFTWYYVPLGAYSVFEPLGGILCTNLPIIWHMLRKRRAMNRSLGSSSKTHDSGTPTIGSGSRRSRIAHMLGITTIDGTQNESAVRIQNDSTVKGQNSEGVPNTADFHRLDSLESQKPDPNIWTTVERFDSAGPGAADGADELTPGMKKTVWNVRK</sequence>
<dbReference type="PANTHER" id="PTHR33048">
    <property type="entry name" value="PTH11-LIKE INTEGRAL MEMBRANE PROTEIN (AFU_ORTHOLOGUE AFUA_5G11245)"/>
    <property type="match status" value="1"/>
</dbReference>
<feature type="transmembrane region" description="Helical" evidence="7">
    <location>
        <begin position="253"/>
        <end position="277"/>
    </location>
</feature>
<feature type="transmembrane region" description="Helical" evidence="7">
    <location>
        <begin position="58"/>
        <end position="78"/>
    </location>
</feature>
<keyword evidence="10" id="KW-1185">Reference proteome</keyword>
<evidence type="ECO:0000256" key="6">
    <source>
        <dbReference type="SAM" id="MobiDB-lite"/>
    </source>
</evidence>
<keyword evidence="4 7" id="KW-0472">Membrane</keyword>
<dbReference type="Proteomes" id="UP000800096">
    <property type="component" value="Unassembled WGS sequence"/>
</dbReference>
<evidence type="ECO:0000313" key="10">
    <source>
        <dbReference type="Proteomes" id="UP000800096"/>
    </source>
</evidence>
<feature type="transmembrane region" description="Helical" evidence="7">
    <location>
        <begin position="27"/>
        <end position="46"/>
    </location>
</feature>
<dbReference type="Pfam" id="PF20684">
    <property type="entry name" value="Fung_rhodopsin"/>
    <property type="match status" value="1"/>
</dbReference>
<dbReference type="InterPro" id="IPR052337">
    <property type="entry name" value="SAT4-like"/>
</dbReference>
<comment type="similarity">
    <text evidence="5">Belongs to the SAT4 family.</text>
</comment>
<dbReference type="AlphaFoldDB" id="A0A6A5QTI5"/>
<feature type="transmembrane region" description="Helical" evidence="7">
    <location>
        <begin position="104"/>
        <end position="125"/>
    </location>
</feature>
<evidence type="ECO:0000256" key="7">
    <source>
        <dbReference type="SAM" id="Phobius"/>
    </source>
</evidence>
<keyword evidence="3 7" id="KW-1133">Transmembrane helix</keyword>
<comment type="subcellular location">
    <subcellularLocation>
        <location evidence="1">Membrane</location>
        <topology evidence="1">Multi-pass membrane protein</topology>
    </subcellularLocation>
</comment>
<evidence type="ECO:0000256" key="3">
    <source>
        <dbReference type="ARBA" id="ARBA00022989"/>
    </source>
</evidence>
<feature type="transmembrane region" description="Helical" evidence="7">
    <location>
        <begin position="215"/>
        <end position="233"/>
    </location>
</feature>
<keyword evidence="2 7" id="KW-0812">Transmembrane</keyword>
<evidence type="ECO:0000313" key="9">
    <source>
        <dbReference type="EMBL" id="KAF1918110.1"/>
    </source>
</evidence>
<organism evidence="9 10">
    <name type="scientific">Ampelomyces quisqualis</name>
    <name type="common">Powdery mildew agent</name>
    <dbReference type="NCBI Taxonomy" id="50730"/>
    <lineage>
        <taxon>Eukaryota</taxon>
        <taxon>Fungi</taxon>
        <taxon>Dikarya</taxon>
        <taxon>Ascomycota</taxon>
        <taxon>Pezizomycotina</taxon>
        <taxon>Dothideomycetes</taxon>
        <taxon>Pleosporomycetidae</taxon>
        <taxon>Pleosporales</taxon>
        <taxon>Pleosporineae</taxon>
        <taxon>Phaeosphaeriaceae</taxon>
        <taxon>Ampelomyces</taxon>
    </lineage>
</organism>
<feature type="compositionally biased region" description="Polar residues" evidence="6">
    <location>
        <begin position="286"/>
        <end position="305"/>
    </location>
</feature>
<gene>
    <name evidence="9" type="ORF">BDU57DRAFT_187414</name>
</gene>
<evidence type="ECO:0000256" key="5">
    <source>
        <dbReference type="ARBA" id="ARBA00038359"/>
    </source>
</evidence>
<reference evidence="9" key="1">
    <citation type="journal article" date="2020" name="Stud. Mycol.">
        <title>101 Dothideomycetes genomes: a test case for predicting lifestyles and emergence of pathogens.</title>
        <authorList>
            <person name="Haridas S."/>
            <person name="Albert R."/>
            <person name="Binder M."/>
            <person name="Bloem J."/>
            <person name="Labutti K."/>
            <person name="Salamov A."/>
            <person name="Andreopoulos B."/>
            <person name="Baker S."/>
            <person name="Barry K."/>
            <person name="Bills G."/>
            <person name="Bluhm B."/>
            <person name="Cannon C."/>
            <person name="Castanera R."/>
            <person name="Culley D."/>
            <person name="Daum C."/>
            <person name="Ezra D."/>
            <person name="Gonzalez J."/>
            <person name="Henrissat B."/>
            <person name="Kuo A."/>
            <person name="Liang C."/>
            <person name="Lipzen A."/>
            <person name="Lutzoni F."/>
            <person name="Magnuson J."/>
            <person name="Mondo S."/>
            <person name="Nolan M."/>
            <person name="Ohm R."/>
            <person name="Pangilinan J."/>
            <person name="Park H.-J."/>
            <person name="Ramirez L."/>
            <person name="Alfaro M."/>
            <person name="Sun H."/>
            <person name="Tritt A."/>
            <person name="Yoshinaga Y."/>
            <person name="Zwiers L.-H."/>
            <person name="Turgeon B."/>
            <person name="Goodwin S."/>
            <person name="Spatafora J."/>
            <person name="Crous P."/>
            <person name="Grigoriev I."/>
        </authorList>
    </citation>
    <scope>NUCLEOTIDE SEQUENCE</scope>
    <source>
        <strain evidence="9">HMLAC05119</strain>
    </source>
</reference>
<accession>A0A6A5QTI5</accession>